<sequence length="396" mass="43745">MKCVCSVTYSFLLNGAPQVSVIPTRGLRQGDPLSPYLFILCTEVLSGLCNRAQARGDLPGIKVARQSPAINHLLFADDTMFFCKANAACCETLSKILSRYEAASGQCISVQKSAITFSAKTSLEVKQEVKRLMKIPNEGGVGKYLGLPEHFGRKKRDIFSSIVDRIRLKANCWSSGFLSSAGKQVLLQAVLSATPTYIMSCFKLPLSLCKRIQSALTRFWWDEKPDKRKICWVSWDKLTIPKNAGGLGFREIERFNDAMLAKIGWRILQAPESLLARILLGKYCHSSSFMECQSPATASHGWRSILAGRDILKQGLGWKVGNGEKIKVWLDPWLSSSSPSIPVGPAPVNADSIYVKDLMLPNGGWNLKAIREQIPHLEGSIRRIIIGKTTSPDSLV</sequence>
<keyword evidence="3" id="KW-1185">Reference proteome</keyword>
<comment type="caution">
    <text evidence="2">The sequence shown here is derived from an EMBL/GenBank/DDBJ whole genome shotgun (WGS) entry which is preliminary data.</text>
</comment>
<evidence type="ECO:0000313" key="3">
    <source>
        <dbReference type="Proteomes" id="UP000467841"/>
    </source>
</evidence>
<dbReference type="AlphaFoldDB" id="A0A6D2JJY7"/>
<dbReference type="Pfam" id="PF00078">
    <property type="entry name" value="RVT_1"/>
    <property type="match status" value="1"/>
</dbReference>
<evidence type="ECO:0000259" key="1">
    <source>
        <dbReference type="Pfam" id="PF00078"/>
    </source>
</evidence>
<protein>
    <recommendedName>
        <fullName evidence="1">Reverse transcriptase domain-containing protein</fullName>
    </recommendedName>
</protein>
<dbReference type="PANTHER" id="PTHR33116">
    <property type="entry name" value="REVERSE TRANSCRIPTASE ZINC-BINDING DOMAIN-CONTAINING PROTEIN-RELATED-RELATED"/>
    <property type="match status" value="1"/>
</dbReference>
<accession>A0A6D2JJY7</accession>
<name>A0A6D2JJY7_9BRAS</name>
<dbReference type="EMBL" id="CACVBM020001226">
    <property type="protein sequence ID" value="CAA7040252.1"/>
    <property type="molecule type" value="Genomic_DNA"/>
</dbReference>
<dbReference type="Proteomes" id="UP000467841">
    <property type="component" value="Unassembled WGS sequence"/>
</dbReference>
<feature type="domain" description="Reverse transcriptase" evidence="1">
    <location>
        <begin position="19"/>
        <end position="121"/>
    </location>
</feature>
<dbReference type="InterPro" id="IPR000477">
    <property type="entry name" value="RT_dom"/>
</dbReference>
<dbReference type="OrthoDB" id="1936608at2759"/>
<organism evidence="2 3">
    <name type="scientific">Microthlaspi erraticum</name>
    <dbReference type="NCBI Taxonomy" id="1685480"/>
    <lineage>
        <taxon>Eukaryota</taxon>
        <taxon>Viridiplantae</taxon>
        <taxon>Streptophyta</taxon>
        <taxon>Embryophyta</taxon>
        <taxon>Tracheophyta</taxon>
        <taxon>Spermatophyta</taxon>
        <taxon>Magnoliopsida</taxon>
        <taxon>eudicotyledons</taxon>
        <taxon>Gunneridae</taxon>
        <taxon>Pentapetalae</taxon>
        <taxon>rosids</taxon>
        <taxon>malvids</taxon>
        <taxon>Brassicales</taxon>
        <taxon>Brassicaceae</taxon>
        <taxon>Coluteocarpeae</taxon>
        <taxon>Microthlaspi</taxon>
    </lineage>
</organism>
<reference evidence="2" key="1">
    <citation type="submission" date="2020-01" db="EMBL/GenBank/DDBJ databases">
        <authorList>
            <person name="Mishra B."/>
        </authorList>
    </citation>
    <scope>NUCLEOTIDE SEQUENCE [LARGE SCALE GENOMIC DNA]</scope>
</reference>
<dbReference type="PANTHER" id="PTHR33116:SF86">
    <property type="entry name" value="REVERSE TRANSCRIPTASE DOMAIN-CONTAINING PROTEIN"/>
    <property type="match status" value="1"/>
</dbReference>
<evidence type="ECO:0000313" key="2">
    <source>
        <dbReference type="EMBL" id="CAA7040252.1"/>
    </source>
</evidence>
<gene>
    <name evidence="2" type="ORF">MERR_LOCUS27487</name>
</gene>
<proteinExistence type="predicted"/>